<dbReference type="Pfam" id="PF03023">
    <property type="entry name" value="MurJ"/>
    <property type="match status" value="1"/>
</dbReference>
<dbReference type="PANTHER" id="PTHR47019:SF1">
    <property type="entry name" value="LIPID II FLIPPASE MURJ"/>
    <property type="match status" value="1"/>
</dbReference>
<organism evidence="11 12">
    <name type="scientific">Arcticibacter svalbardensis MN12-7</name>
    <dbReference type="NCBI Taxonomy" id="1150600"/>
    <lineage>
        <taxon>Bacteria</taxon>
        <taxon>Pseudomonadati</taxon>
        <taxon>Bacteroidota</taxon>
        <taxon>Sphingobacteriia</taxon>
        <taxon>Sphingobacteriales</taxon>
        <taxon>Sphingobacteriaceae</taxon>
        <taxon>Arcticibacter</taxon>
    </lineage>
</organism>
<evidence type="ECO:0000256" key="10">
    <source>
        <dbReference type="SAM" id="Phobius"/>
    </source>
</evidence>
<sequence>MFKSSIIVTVLSLILSGVGFISQVLIAKYFGAGKDLDIFLTFSSLPVLVAAILSSALSYSLTPTLIDAKRIFDIEFKNIVGNLIKRILFYVSIIVVFVATGINFLIPRVYTEINIAMYGVGKQVLLLSSITVIATLFAGFFASQFNSDKHFVKPLLLNFLPYLFSIAFLLLFHASLGIVSIPLGIMIGTFISVCISIFILKSQISFNKLSPSANAYVNKYLKKIPIAAVAMLCFTIYQSIDAYWAPKLGPSYLSYLSYCQRLLIAVGALVITGPSTVLIPRLTLAVLEKRSNDFLMDVNLILKVIFSLASVIAIIGSLLSKEIIEIMFQRGAFIVNDTVAIASILPYMLVGMIFMLCVVIMFRMLFVQKKIKFVALIGILSTILYFVFSGIAVYFSTIKGICMSYILTWVILFILCLSKIFIGNTSMYLNKGNFSFLVKQGFIVMVVGVFVGVIKEQLLTHINTQHISGKVIIVLICGNIGLMVFVAMSTYVIKQKEVIFLINGLKSIVKKDKNV</sequence>
<comment type="caution">
    <text evidence="11">The sequence shown here is derived from an EMBL/GenBank/DDBJ whole genome shotgun (WGS) entry which is preliminary data.</text>
</comment>
<evidence type="ECO:0000256" key="3">
    <source>
        <dbReference type="ARBA" id="ARBA00022692"/>
    </source>
</evidence>
<dbReference type="STRING" id="1150600.ADIARSV_2845"/>
<keyword evidence="3 10" id="KW-0812">Transmembrane</keyword>
<evidence type="ECO:0000256" key="1">
    <source>
        <dbReference type="ARBA" id="ARBA00004651"/>
    </source>
</evidence>
<gene>
    <name evidence="11" type="ORF">ADIARSV_2845</name>
</gene>
<feature type="transmembrane region" description="Helical" evidence="10">
    <location>
        <begin position="220"/>
        <end position="240"/>
    </location>
</feature>
<dbReference type="GO" id="GO:0005886">
    <property type="term" value="C:plasma membrane"/>
    <property type="evidence" value="ECO:0007669"/>
    <property type="project" value="UniProtKB-SubCell"/>
</dbReference>
<feature type="transmembrane region" description="Helical" evidence="10">
    <location>
        <begin position="339"/>
        <end position="362"/>
    </location>
</feature>
<dbReference type="OrthoDB" id="9816572at2"/>
<evidence type="ECO:0000256" key="7">
    <source>
        <dbReference type="ARBA" id="ARBA00023136"/>
    </source>
</evidence>
<dbReference type="InterPro" id="IPR051050">
    <property type="entry name" value="Lipid_II_flippase_MurJ/MviN"/>
</dbReference>
<feature type="transmembrane region" description="Helical" evidence="10">
    <location>
        <begin position="87"/>
        <end position="106"/>
    </location>
</feature>
<dbReference type="GO" id="GO:0008360">
    <property type="term" value="P:regulation of cell shape"/>
    <property type="evidence" value="ECO:0007669"/>
    <property type="project" value="UniProtKB-KW"/>
</dbReference>
<dbReference type="Proteomes" id="UP000014174">
    <property type="component" value="Unassembled WGS sequence"/>
</dbReference>
<keyword evidence="2" id="KW-1003">Cell membrane</keyword>
<dbReference type="GO" id="GO:0034204">
    <property type="term" value="P:lipid translocation"/>
    <property type="evidence" value="ECO:0007669"/>
    <property type="project" value="TreeGrafter"/>
</dbReference>
<evidence type="ECO:0000256" key="6">
    <source>
        <dbReference type="ARBA" id="ARBA00022989"/>
    </source>
</evidence>
<evidence type="ECO:0000256" key="8">
    <source>
        <dbReference type="ARBA" id="ARBA00060041"/>
    </source>
</evidence>
<reference evidence="11 12" key="1">
    <citation type="journal article" date="2013" name="Genome Announc.">
        <title>Draft Genome Sequence of Arcticibacter svalbardensis Strain MN12-7T, a Member of the Family Sphingobacteriaceae Isolated from an Arctic Soil Sample.</title>
        <authorList>
            <person name="Shivaji S."/>
            <person name="Ara S."/>
            <person name="Prasad S."/>
            <person name="Manasa B.P."/>
            <person name="Begum Z."/>
            <person name="Singh A."/>
            <person name="Kumar Pinnaka A."/>
        </authorList>
    </citation>
    <scope>NUCLEOTIDE SEQUENCE [LARGE SCALE GENOMIC DNA]</scope>
    <source>
        <strain evidence="11 12">MN12-7</strain>
    </source>
</reference>
<comment type="function">
    <text evidence="8">Involved in peptidoglycan biosynthesis. Transports lipid-linked peptidoglycan precursors from the inner to the outer leaflet of the cytoplasmic membrane.</text>
</comment>
<feature type="transmembrane region" description="Helical" evidence="10">
    <location>
        <begin position="178"/>
        <end position="200"/>
    </location>
</feature>
<feature type="transmembrane region" description="Helical" evidence="10">
    <location>
        <begin position="434"/>
        <end position="451"/>
    </location>
</feature>
<comment type="similarity">
    <text evidence="9">Belongs to the MurJ/MviN family.</text>
</comment>
<feature type="transmembrane region" description="Helical" evidence="10">
    <location>
        <begin position="7"/>
        <end position="26"/>
    </location>
</feature>
<evidence type="ECO:0000256" key="2">
    <source>
        <dbReference type="ARBA" id="ARBA00022475"/>
    </source>
</evidence>
<evidence type="ECO:0000313" key="12">
    <source>
        <dbReference type="Proteomes" id="UP000014174"/>
    </source>
</evidence>
<feature type="transmembrane region" description="Helical" evidence="10">
    <location>
        <begin position="374"/>
        <end position="397"/>
    </location>
</feature>
<dbReference type="InterPro" id="IPR004268">
    <property type="entry name" value="MurJ"/>
</dbReference>
<feature type="transmembrane region" description="Helical" evidence="10">
    <location>
        <begin position="260"/>
        <end position="279"/>
    </location>
</feature>
<keyword evidence="12" id="KW-1185">Reference proteome</keyword>
<dbReference type="RefSeq" id="WP_016196076.1">
    <property type="nucleotide sequence ID" value="NZ_AQPN01000100.1"/>
</dbReference>
<feature type="transmembrane region" description="Helical" evidence="10">
    <location>
        <begin position="155"/>
        <end position="172"/>
    </location>
</feature>
<dbReference type="eggNOG" id="COG0728">
    <property type="taxonomic scope" value="Bacteria"/>
</dbReference>
<dbReference type="GO" id="GO:0009252">
    <property type="term" value="P:peptidoglycan biosynthetic process"/>
    <property type="evidence" value="ECO:0007669"/>
    <property type="project" value="UniProtKB-KW"/>
</dbReference>
<feature type="transmembrane region" description="Helical" evidence="10">
    <location>
        <begin position="471"/>
        <end position="493"/>
    </location>
</feature>
<evidence type="ECO:0000256" key="5">
    <source>
        <dbReference type="ARBA" id="ARBA00022984"/>
    </source>
</evidence>
<feature type="transmembrane region" description="Helical" evidence="10">
    <location>
        <begin position="300"/>
        <end position="319"/>
    </location>
</feature>
<comment type="subcellular location">
    <subcellularLocation>
        <location evidence="1">Cell membrane</location>
        <topology evidence="1">Multi-pass membrane protein</topology>
    </subcellularLocation>
</comment>
<evidence type="ECO:0000313" key="11">
    <source>
        <dbReference type="EMBL" id="EOR94011.1"/>
    </source>
</evidence>
<keyword evidence="6 10" id="KW-1133">Transmembrane helix</keyword>
<dbReference type="PANTHER" id="PTHR47019">
    <property type="entry name" value="LIPID II FLIPPASE MURJ"/>
    <property type="match status" value="1"/>
</dbReference>
<accession>R9GQK5</accession>
<feature type="transmembrane region" description="Helical" evidence="10">
    <location>
        <begin position="38"/>
        <end position="66"/>
    </location>
</feature>
<keyword evidence="7 10" id="KW-0472">Membrane</keyword>
<keyword evidence="4" id="KW-0133">Cell shape</keyword>
<dbReference type="GO" id="GO:0015648">
    <property type="term" value="F:lipid-linked peptidoglycan transporter activity"/>
    <property type="evidence" value="ECO:0007669"/>
    <property type="project" value="TreeGrafter"/>
</dbReference>
<dbReference type="AlphaFoldDB" id="R9GQK5"/>
<evidence type="ECO:0000256" key="9">
    <source>
        <dbReference type="ARBA" id="ARBA00061532"/>
    </source>
</evidence>
<protein>
    <submittedName>
        <fullName evidence="11">Virulence factor mviN-like protein</fullName>
    </submittedName>
</protein>
<evidence type="ECO:0000256" key="4">
    <source>
        <dbReference type="ARBA" id="ARBA00022960"/>
    </source>
</evidence>
<keyword evidence="5" id="KW-0573">Peptidoglycan synthesis</keyword>
<feature type="transmembrane region" description="Helical" evidence="10">
    <location>
        <begin position="126"/>
        <end position="143"/>
    </location>
</feature>
<dbReference type="EMBL" id="AQPN01000100">
    <property type="protein sequence ID" value="EOR94011.1"/>
    <property type="molecule type" value="Genomic_DNA"/>
</dbReference>
<name>R9GQK5_9SPHI</name>
<feature type="transmembrane region" description="Helical" evidence="10">
    <location>
        <begin position="403"/>
        <end position="422"/>
    </location>
</feature>
<proteinExistence type="inferred from homology"/>